<reference evidence="2" key="1">
    <citation type="submission" date="2016-10" db="EMBL/GenBank/DDBJ databases">
        <authorList>
            <person name="Varghese N."/>
            <person name="Submissions S."/>
        </authorList>
    </citation>
    <scope>NUCLEOTIDE SEQUENCE [LARGE SCALE GENOMIC DNA]</scope>
    <source>
        <strain evidence="2">S7</strain>
    </source>
</reference>
<proteinExistence type="predicted"/>
<dbReference type="STRING" id="1884432.SAMN05518683_12937"/>
<gene>
    <name evidence="1" type="ORF">SAMN05518683_12937</name>
</gene>
<protein>
    <submittedName>
        <fullName evidence="1">Nucleotidyltransferase substrate binding protein, HI0074 family</fullName>
    </submittedName>
</protein>
<name>A0A1I5XMC8_9BACI</name>
<dbReference type="NCBIfam" id="TIGR01987">
    <property type="entry name" value="HI0074"/>
    <property type="match status" value="1"/>
</dbReference>
<accession>A0A1I5XMC8</accession>
<keyword evidence="2" id="KW-1185">Reference proteome</keyword>
<dbReference type="EMBL" id="FOXD01000029">
    <property type="protein sequence ID" value="SFQ33121.1"/>
    <property type="molecule type" value="Genomic_DNA"/>
</dbReference>
<dbReference type="Gene3D" id="1.20.120.330">
    <property type="entry name" value="Nucleotidyltransferases domain 2"/>
    <property type="match status" value="1"/>
</dbReference>
<dbReference type="AlphaFoldDB" id="A0A1I5XMC8"/>
<dbReference type="Pfam" id="PF08780">
    <property type="entry name" value="NTase_sub_bind"/>
    <property type="match status" value="1"/>
</dbReference>
<dbReference type="RefSeq" id="WP_093339263.1">
    <property type="nucleotide sequence ID" value="NZ_FOXD01000029.1"/>
</dbReference>
<sequence>MRGEGVRWRQRFENFNKAYRTLMEAVEQYPVLSTLEKEGMIQRFEYTFELAWKTLKDYLESQGIDVTFPREVLKTAYQHDLIDNGEIWLEMLESRNILAHTYNEERFYLAVEKIKHDFSPAMTQTFQILKEKYDE</sequence>
<evidence type="ECO:0000313" key="1">
    <source>
        <dbReference type="EMBL" id="SFQ33121.1"/>
    </source>
</evidence>
<dbReference type="Proteomes" id="UP000198892">
    <property type="component" value="Unassembled WGS sequence"/>
</dbReference>
<dbReference type="GO" id="GO:0016740">
    <property type="term" value="F:transferase activity"/>
    <property type="evidence" value="ECO:0007669"/>
    <property type="project" value="UniProtKB-KW"/>
</dbReference>
<dbReference type="InterPro" id="IPR010235">
    <property type="entry name" value="HepT"/>
</dbReference>
<organism evidence="1 2">
    <name type="scientific">Salibacterium halotolerans</name>
    <dbReference type="NCBI Taxonomy" id="1884432"/>
    <lineage>
        <taxon>Bacteria</taxon>
        <taxon>Bacillati</taxon>
        <taxon>Bacillota</taxon>
        <taxon>Bacilli</taxon>
        <taxon>Bacillales</taxon>
        <taxon>Bacillaceae</taxon>
    </lineage>
</organism>
<dbReference type="OrthoDB" id="9810452at2"/>
<evidence type="ECO:0000313" key="2">
    <source>
        <dbReference type="Proteomes" id="UP000198892"/>
    </source>
</evidence>
<keyword evidence="1" id="KW-0808">Transferase</keyword>
<dbReference type="SUPFAM" id="SSF81593">
    <property type="entry name" value="Nucleotidyltransferase substrate binding subunit/domain"/>
    <property type="match status" value="1"/>
</dbReference>